<dbReference type="OrthoDB" id="9768177at2"/>
<evidence type="ECO:0000313" key="10">
    <source>
        <dbReference type="Proteomes" id="UP000253141"/>
    </source>
</evidence>
<dbReference type="GO" id="GO:0009279">
    <property type="term" value="C:cell outer membrane"/>
    <property type="evidence" value="ECO:0007669"/>
    <property type="project" value="UniProtKB-SubCell"/>
</dbReference>
<comment type="similarity">
    <text evidence="7">Belongs to the TonB-dependent receptor family.</text>
</comment>
<comment type="caution">
    <text evidence="9">The sequence shown here is derived from an EMBL/GenBank/DDBJ whole genome shotgun (WGS) entry which is preliminary data.</text>
</comment>
<keyword evidence="6 7" id="KW-0998">Cell outer membrane</keyword>
<evidence type="ECO:0000256" key="4">
    <source>
        <dbReference type="ARBA" id="ARBA00022692"/>
    </source>
</evidence>
<sequence>MNTKILYLTKMKHYLPVIAAWLLSLQIVLAQRVVTGSVMGEDNNEPLVGASILVAGTTIGTTANGEGKFSISVPDNATTLKVSFIGYTTKEVSITGISTITVSLTPGGALGEVVVVGYTTQRKEDLTGSVAVVELAPIKNNSSGNPMQSLQGRVPGLYIERDGSPNGSNNRILIRGANTLGNNDPLYVIDGIPTTRPEVFQNMNPANIESIQVLKDASAESIYGARASNGVIIVTTKNGGNTNGKIEFQFNSSVSAQSEKSMRFKMLNAVDRGRALWQASVNDGQDPAAGYGEIYDFNWNKNFSNPVLTGVTVKPFVGGDPNTPAGDTDWQDVMYKTGIVTRNDFTASYGTKTSSLEVNLGHLKNTGMLRFTNYDRLSGSINALTRAFDDKVRFGINLRIANSNETLTATDLGGASTTSLAVTLVPTIPVFQKDGVTYAGASGAGYSDRNNPLHMQDIAKWNNANRLSTFGNIFVEIQPIKNLFFKSNLGADDARFLNKVITPTFSEGAFNRTTNSLFFDQNRYLSTTWSNTLRYNWDLNDKNHFKFLVGTEYIKTDLNFQTTKKEGFALQTEDYFTLNAGTGNTTVTGGSTGHRLLSQFARVDYNFSDKYLVAVTIRRDGSSRFGTDNRYGIFPAASLGWRIDQEEFMKNNSLFSELKVRIGAGRVGNQLIGDLARFGLFDTRYGTTQAQLGGGFWEQYMNIGTAYALSGANTGTLPSGFVQTQAANSALKWETTDEINVGTDFAILNNRIFGSFDYFTRKTSGILITPPVASALGEGQSKAVNGASKSNKGWEFVLGYRGVTQQDLKYNVVANFTHFRDKITELPENVRPAYAGNLVNTIIGHSQFDIFGYKTDGLFQSQSEVDAAPAQVGAGPGRIRYVDINNDNRIDDLDRTWIGTTLPALEYGLRVDLTYKKFDLSLFGSGVAGRKGFDVYTLFNNLMKGRENVGPGVFDAWTPQNTNTNVPALTLKDNNGEGRTSDYFIVNTSYFKMRNIQLGYSINAKGVFTRLRVFAMAENLFWFKSKNYLSPDPERIDLGPVPIPKTFTFGVNASF</sequence>
<evidence type="ECO:0000259" key="8">
    <source>
        <dbReference type="Pfam" id="PF07715"/>
    </source>
</evidence>
<evidence type="ECO:0000256" key="7">
    <source>
        <dbReference type="PROSITE-ProRule" id="PRU01360"/>
    </source>
</evidence>
<dbReference type="InterPro" id="IPR039426">
    <property type="entry name" value="TonB-dep_rcpt-like"/>
</dbReference>
<dbReference type="InterPro" id="IPR023996">
    <property type="entry name" value="TonB-dep_OMP_SusC/RagA"/>
</dbReference>
<dbReference type="Pfam" id="PF13715">
    <property type="entry name" value="CarbopepD_reg_2"/>
    <property type="match status" value="1"/>
</dbReference>
<dbReference type="Proteomes" id="UP000253141">
    <property type="component" value="Unassembled WGS sequence"/>
</dbReference>
<dbReference type="InterPro" id="IPR036942">
    <property type="entry name" value="Beta-barrel_TonB_sf"/>
</dbReference>
<name>A0A369I844_9BACT</name>
<dbReference type="Gene3D" id="2.170.130.10">
    <property type="entry name" value="TonB-dependent receptor, plug domain"/>
    <property type="match status" value="1"/>
</dbReference>
<dbReference type="InterPro" id="IPR008969">
    <property type="entry name" value="CarboxyPept-like_regulatory"/>
</dbReference>
<keyword evidence="2 7" id="KW-0813">Transport</keyword>
<dbReference type="SUPFAM" id="SSF56935">
    <property type="entry name" value="Porins"/>
    <property type="match status" value="1"/>
</dbReference>
<evidence type="ECO:0000256" key="6">
    <source>
        <dbReference type="ARBA" id="ARBA00023237"/>
    </source>
</evidence>
<dbReference type="Pfam" id="PF07715">
    <property type="entry name" value="Plug"/>
    <property type="match status" value="1"/>
</dbReference>
<evidence type="ECO:0000256" key="2">
    <source>
        <dbReference type="ARBA" id="ARBA00022448"/>
    </source>
</evidence>
<accession>A0A369I844</accession>
<gene>
    <name evidence="9" type="ORF">DVG78_15245</name>
</gene>
<reference evidence="9 10" key="1">
    <citation type="submission" date="2018-07" db="EMBL/GenBank/DDBJ databases">
        <title>Genome analysis of Runella aurantiaca.</title>
        <authorList>
            <person name="Yang X."/>
        </authorList>
    </citation>
    <scope>NUCLEOTIDE SEQUENCE [LARGE SCALE GENOMIC DNA]</scope>
    <source>
        <strain evidence="9 10">YX9</strain>
    </source>
</reference>
<dbReference type="NCBIfam" id="TIGR04056">
    <property type="entry name" value="OMP_RagA_SusC"/>
    <property type="match status" value="1"/>
</dbReference>
<dbReference type="InterPro" id="IPR012910">
    <property type="entry name" value="Plug_dom"/>
</dbReference>
<dbReference type="NCBIfam" id="TIGR04057">
    <property type="entry name" value="SusC_RagA_signa"/>
    <property type="match status" value="1"/>
</dbReference>
<evidence type="ECO:0000256" key="5">
    <source>
        <dbReference type="ARBA" id="ARBA00023136"/>
    </source>
</evidence>
<evidence type="ECO:0000256" key="3">
    <source>
        <dbReference type="ARBA" id="ARBA00022452"/>
    </source>
</evidence>
<keyword evidence="4 7" id="KW-0812">Transmembrane</keyword>
<evidence type="ECO:0000256" key="1">
    <source>
        <dbReference type="ARBA" id="ARBA00004571"/>
    </source>
</evidence>
<comment type="subcellular location">
    <subcellularLocation>
        <location evidence="1 7">Cell outer membrane</location>
        <topology evidence="1 7">Multi-pass membrane protein</topology>
    </subcellularLocation>
</comment>
<dbReference type="InterPro" id="IPR023997">
    <property type="entry name" value="TonB-dep_OMP_SusC/RagA_CS"/>
</dbReference>
<protein>
    <submittedName>
        <fullName evidence="9">SusC/RagA family TonB-linked outer membrane protein</fullName>
    </submittedName>
</protein>
<dbReference type="PROSITE" id="PS52016">
    <property type="entry name" value="TONB_DEPENDENT_REC_3"/>
    <property type="match status" value="1"/>
</dbReference>
<dbReference type="InterPro" id="IPR037066">
    <property type="entry name" value="Plug_dom_sf"/>
</dbReference>
<keyword evidence="5 7" id="KW-0472">Membrane</keyword>
<dbReference type="Gene3D" id="2.60.40.1120">
    <property type="entry name" value="Carboxypeptidase-like, regulatory domain"/>
    <property type="match status" value="1"/>
</dbReference>
<evidence type="ECO:0000313" key="9">
    <source>
        <dbReference type="EMBL" id="RDB05222.1"/>
    </source>
</evidence>
<dbReference type="Gene3D" id="2.40.170.20">
    <property type="entry name" value="TonB-dependent receptor, beta-barrel domain"/>
    <property type="match status" value="1"/>
</dbReference>
<feature type="domain" description="TonB-dependent receptor plug" evidence="8">
    <location>
        <begin position="123"/>
        <end position="231"/>
    </location>
</feature>
<dbReference type="EMBL" id="QPIW01000011">
    <property type="protein sequence ID" value="RDB05222.1"/>
    <property type="molecule type" value="Genomic_DNA"/>
</dbReference>
<proteinExistence type="inferred from homology"/>
<keyword evidence="10" id="KW-1185">Reference proteome</keyword>
<organism evidence="9 10">
    <name type="scientific">Runella aurantiaca</name>
    <dbReference type="NCBI Taxonomy" id="2282308"/>
    <lineage>
        <taxon>Bacteria</taxon>
        <taxon>Pseudomonadati</taxon>
        <taxon>Bacteroidota</taxon>
        <taxon>Cytophagia</taxon>
        <taxon>Cytophagales</taxon>
        <taxon>Spirosomataceae</taxon>
        <taxon>Runella</taxon>
    </lineage>
</organism>
<dbReference type="RefSeq" id="WP_114461914.1">
    <property type="nucleotide sequence ID" value="NZ_QPIW01000011.1"/>
</dbReference>
<dbReference type="SUPFAM" id="SSF49464">
    <property type="entry name" value="Carboxypeptidase regulatory domain-like"/>
    <property type="match status" value="1"/>
</dbReference>
<dbReference type="AlphaFoldDB" id="A0A369I844"/>
<keyword evidence="3 7" id="KW-1134">Transmembrane beta strand</keyword>